<dbReference type="Gene3D" id="3.40.50.2300">
    <property type="match status" value="1"/>
</dbReference>
<dbReference type="InterPro" id="IPR001789">
    <property type="entry name" value="Sig_transdc_resp-reg_receiver"/>
</dbReference>
<dbReference type="GO" id="GO:0000160">
    <property type="term" value="P:phosphorelay signal transduction system"/>
    <property type="evidence" value="ECO:0007669"/>
    <property type="project" value="InterPro"/>
</dbReference>
<dbReference type="AlphaFoldDB" id="A0A9D2NU25"/>
<dbReference type="Proteomes" id="UP000823896">
    <property type="component" value="Unassembled WGS sequence"/>
</dbReference>
<dbReference type="InterPro" id="IPR011006">
    <property type="entry name" value="CheY-like_superfamily"/>
</dbReference>
<evidence type="ECO:0000259" key="2">
    <source>
        <dbReference type="PROSITE" id="PS50110"/>
    </source>
</evidence>
<evidence type="ECO:0000256" key="1">
    <source>
        <dbReference type="PROSITE-ProRule" id="PRU00169"/>
    </source>
</evidence>
<protein>
    <submittedName>
        <fullName evidence="4">ANTAR domain-containing protein</fullName>
    </submittedName>
</protein>
<feature type="domain" description="Response regulatory" evidence="2">
    <location>
        <begin position="6"/>
        <end position="120"/>
    </location>
</feature>
<keyword evidence="1" id="KW-0597">Phosphoprotein</keyword>
<name>A0A9D2NU25_9FIRM</name>
<gene>
    <name evidence="4" type="ORF">H9702_07575</name>
</gene>
<organism evidence="4 5">
    <name type="scientific">Candidatus Merdibacter merdavium</name>
    <dbReference type="NCBI Taxonomy" id="2838692"/>
    <lineage>
        <taxon>Bacteria</taxon>
        <taxon>Bacillati</taxon>
        <taxon>Bacillota</taxon>
        <taxon>Erysipelotrichia</taxon>
        <taxon>Erysipelotrichales</taxon>
        <taxon>Erysipelotrichaceae</taxon>
        <taxon>Merdibacter</taxon>
    </lineage>
</organism>
<dbReference type="Gene3D" id="1.10.10.10">
    <property type="entry name" value="Winged helix-like DNA-binding domain superfamily/Winged helix DNA-binding domain"/>
    <property type="match status" value="1"/>
</dbReference>
<accession>A0A9D2NU25</accession>
<sequence length="196" mass="22216">MSTQPCILVLSNSEIPAGILREMLPRDSFPSVLFAASITSARRILLAREVDLLVIDTPLKKESALGFAQEIAQRNVPGLLMLLGTELYHQQAARLEEAGIPVLPKPISKTMLQQSVRLLCTAQQRICRAQRETMDLQQKMQQVRIIASAKRLMQEQLGWEEERAHRYLQKRAMDQCCTKYEAARYIIQKLKNGGTL</sequence>
<evidence type="ECO:0000313" key="5">
    <source>
        <dbReference type="Proteomes" id="UP000823896"/>
    </source>
</evidence>
<dbReference type="GO" id="GO:0003723">
    <property type="term" value="F:RNA binding"/>
    <property type="evidence" value="ECO:0007669"/>
    <property type="project" value="InterPro"/>
</dbReference>
<reference evidence="4" key="2">
    <citation type="submission" date="2021-04" db="EMBL/GenBank/DDBJ databases">
        <authorList>
            <person name="Gilroy R."/>
        </authorList>
    </citation>
    <scope>NUCLEOTIDE SEQUENCE</scope>
    <source>
        <strain evidence="4">CHK187-11901</strain>
    </source>
</reference>
<feature type="domain" description="ANTAR" evidence="3">
    <location>
        <begin position="126"/>
        <end position="187"/>
    </location>
</feature>
<dbReference type="Pfam" id="PF03861">
    <property type="entry name" value="ANTAR"/>
    <property type="match status" value="1"/>
</dbReference>
<dbReference type="PROSITE" id="PS50110">
    <property type="entry name" value="RESPONSE_REGULATORY"/>
    <property type="match status" value="1"/>
</dbReference>
<dbReference type="InterPro" id="IPR005561">
    <property type="entry name" value="ANTAR"/>
</dbReference>
<proteinExistence type="predicted"/>
<feature type="modified residue" description="4-aspartylphosphate" evidence="1">
    <location>
        <position position="56"/>
    </location>
</feature>
<evidence type="ECO:0000259" key="3">
    <source>
        <dbReference type="PROSITE" id="PS50921"/>
    </source>
</evidence>
<dbReference type="PROSITE" id="PS50921">
    <property type="entry name" value="ANTAR"/>
    <property type="match status" value="1"/>
</dbReference>
<reference evidence="4" key="1">
    <citation type="journal article" date="2021" name="PeerJ">
        <title>Extensive microbial diversity within the chicken gut microbiome revealed by metagenomics and culture.</title>
        <authorList>
            <person name="Gilroy R."/>
            <person name="Ravi A."/>
            <person name="Getino M."/>
            <person name="Pursley I."/>
            <person name="Horton D.L."/>
            <person name="Alikhan N.F."/>
            <person name="Baker D."/>
            <person name="Gharbi K."/>
            <person name="Hall N."/>
            <person name="Watson M."/>
            <person name="Adriaenssens E.M."/>
            <person name="Foster-Nyarko E."/>
            <person name="Jarju S."/>
            <person name="Secka A."/>
            <person name="Antonio M."/>
            <person name="Oren A."/>
            <person name="Chaudhuri R.R."/>
            <person name="La Ragione R."/>
            <person name="Hildebrand F."/>
            <person name="Pallen M.J."/>
        </authorList>
    </citation>
    <scope>NUCLEOTIDE SEQUENCE</scope>
    <source>
        <strain evidence="4">CHK187-11901</strain>
    </source>
</reference>
<dbReference type="EMBL" id="DWWM01000049">
    <property type="protein sequence ID" value="HJC36969.1"/>
    <property type="molecule type" value="Genomic_DNA"/>
</dbReference>
<dbReference type="SMART" id="SM01012">
    <property type="entry name" value="ANTAR"/>
    <property type="match status" value="1"/>
</dbReference>
<comment type="caution">
    <text evidence="4">The sequence shown here is derived from an EMBL/GenBank/DDBJ whole genome shotgun (WGS) entry which is preliminary data.</text>
</comment>
<dbReference type="SUPFAM" id="SSF52172">
    <property type="entry name" value="CheY-like"/>
    <property type="match status" value="1"/>
</dbReference>
<dbReference type="InterPro" id="IPR036388">
    <property type="entry name" value="WH-like_DNA-bd_sf"/>
</dbReference>
<evidence type="ECO:0000313" key="4">
    <source>
        <dbReference type="EMBL" id="HJC36969.1"/>
    </source>
</evidence>